<keyword evidence="1" id="KW-0472">Membrane</keyword>
<accession>A0ABW8T9E9</accession>
<reference evidence="2 3" key="1">
    <citation type="submission" date="2024-11" db="EMBL/GenBank/DDBJ databases">
        <authorList>
            <person name="Heng Y.C."/>
            <person name="Lim A.C.H."/>
            <person name="Lee J.K.Y."/>
            <person name="Kittelmann S."/>
        </authorList>
    </citation>
    <scope>NUCLEOTIDE SEQUENCE [LARGE SCALE GENOMIC DNA]</scope>
    <source>
        <strain evidence="2 3">WILCCON 0185</strain>
    </source>
</reference>
<organism evidence="2 3">
    <name type="scientific">Candidatus Clostridium stratigraminis</name>
    <dbReference type="NCBI Taxonomy" id="3381661"/>
    <lineage>
        <taxon>Bacteria</taxon>
        <taxon>Bacillati</taxon>
        <taxon>Bacillota</taxon>
        <taxon>Clostridia</taxon>
        <taxon>Eubacteriales</taxon>
        <taxon>Clostridiaceae</taxon>
        <taxon>Clostridium</taxon>
    </lineage>
</organism>
<evidence type="ECO:0000256" key="1">
    <source>
        <dbReference type="SAM" id="Phobius"/>
    </source>
</evidence>
<keyword evidence="1" id="KW-1133">Transmembrane helix</keyword>
<keyword evidence="3" id="KW-1185">Reference proteome</keyword>
<evidence type="ECO:0000313" key="3">
    <source>
        <dbReference type="Proteomes" id="UP001623591"/>
    </source>
</evidence>
<sequence length="127" mass="14469">MTKFVSKIPKSIITFVVILVITIGLIYSHFFIFGSYADIESIIVQEVNVDDYFISVIGTTTKSAEGFSGYNYWIENKNLYIRLRYSLVSKFNPTGDFKIEQGGAFEGIQKVYLRGSKEGNLKLLWSK</sequence>
<name>A0ABW8T9E9_9CLOT</name>
<protein>
    <submittedName>
        <fullName evidence="2">Uncharacterized protein</fullName>
    </submittedName>
</protein>
<gene>
    <name evidence="2" type="ORF">ACJDUG_17665</name>
</gene>
<keyword evidence="1" id="KW-0812">Transmembrane</keyword>
<dbReference type="Proteomes" id="UP001623591">
    <property type="component" value="Unassembled WGS sequence"/>
</dbReference>
<dbReference type="EMBL" id="JBJHZZ010000037">
    <property type="protein sequence ID" value="MFL0248771.1"/>
    <property type="molecule type" value="Genomic_DNA"/>
</dbReference>
<proteinExistence type="predicted"/>
<feature type="transmembrane region" description="Helical" evidence="1">
    <location>
        <begin position="12"/>
        <end position="33"/>
    </location>
</feature>
<dbReference type="RefSeq" id="WP_406771195.1">
    <property type="nucleotide sequence ID" value="NZ_JBJHZZ010000037.1"/>
</dbReference>
<evidence type="ECO:0000313" key="2">
    <source>
        <dbReference type="EMBL" id="MFL0248771.1"/>
    </source>
</evidence>
<comment type="caution">
    <text evidence="2">The sequence shown here is derived from an EMBL/GenBank/DDBJ whole genome shotgun (WGS) entry which is preliminary data.</text>
</comment>